<protein>
    <submittedName>
        <fullName evidence="1">DUF6143 family protein</fullName>
    </submittedName>
</protein>
<gene>
    <name evidence="1" type="ORF">PVE99_28540</name>
</gene>
<dbReference type="RefSeq" id="WP_041816565.1">
    <property type="nucleotide sequence ID" value="NZ_CATKQG010000011.1"/>
</dbReference>
<dbReference type="AlphaFoldDB" id="A0ABD4X2A0"/>
<sequence>MIVEILKKHWNIKLQNNPFIYQQPTRTLVSNEDGKFIFSNNGSYVIFLVSPGNKEIKAEIAYRCFEKKRKKEC</sequence>
<dbReference type="Proteomes" id="UP001213771">
    <property type="component" value="Unassembled WGS sequence"/>
</dbReference>
<dbReference type="Pfam" id="PF19640">
    <property type="entry name" value="DUF6143"/>
    <property type="match status" value="1"/>
</dbReference>
<organism evidence="1 2">
    <name type="scientific">Priestia megaterium</name>
    <name type="common">Bacillus megaterium</name>
    <dbReference type="NCBI Taxonomy" id="1404"/>
    <lineage>
        <taxon>Bacteria</taxon>
        <taxon>Bacillati</taxon>
        <taxon>Bacillota</taxon>
        <taxon>Bacilli</taxon>
        <taxon>Bacillales</taxon>
        <taxon>Bacillaceae</taxon>
        <taxon>Priestia</taxon>
    </lineage>
</organism>
<dbReference type="EMBL" id="JARAOX010000219">
    <property type="protein sequence ID" value="MDD9786321.1"/>
    <property type="molecule type" value="Genomic_DNA"/>
</dbReference>
<comment type="caution">
    <text evidence="1">The sequence shown here is derived from an EMBL/GenBank/DDBJ whole genome shotgun (WGS) entry which is preliminary data.</text>
</comment>
<accession>A0ABD4X2A0</accession>
<dbReference type="InterPro" id="IPR046141">
    <property type="entry name" value="DUF6143"/>
</dbReference>
<reference evidence="1 2" key="1">
    <citation type="submission" date="2023-02" db="EMBL/GenBank/DDBJ databases">
        <authorList>
            <person name="Olszewska D."/>
        </authorList>
    </citation>
    <scope>NUCLEOTIDE SEQUENCE [LARGE SCALE GENOMIC DNA]</scope>
    <source>
        <strain evidence="1 2">FDU301</strain>
    </source>
</reference>
<evidence type="ECO:0000313" key="1">
    <source>
        <dbReference type="EMBL" id="MDD9786321.1"/>
    </source>
</evidence>
<name>A0ABD4X2A0_PRIMG</name>
<evidence type="ECO:0000313" key="2">
    <source>
        <dbReference type="Proteomes" id="UP001213771"/>
    </source>
</evidence>
<proteinExistence type="predicted"/>